<dbReference type="Proteomes" id="UP000192223">
    <property type="component" value="Unplaced"/>
</dbReference>
<dbReference type="CDD" id="cd15040">
    <property type="entry name" value="7tmB2_Adhesion"/>
    <property type="match status" value="1"/>
</dbReference>
<evidence type="ECO:0000256" key="3">
    <source>
        <dbReference type="ARBA" id="ARBA00022989"/>
    </source>
</evidence>
<feature type="region of interest" description="Disordered" evidence="6">
    <location>
        <begin position="33"/>
        <end position="58"/>
    </location>
</feature>
<keyword evidence="3 7" id="KW-1133">Transmembrane helix</keyword>
<feature type="domain" description="GAIN-B" evidence="8">
    <location>
        <begin position="732"/>
        <end position="887"/>
    </location>
</feature>
<dbReference type="InParanoid" id="A0A1W4WJB1"/>
<dbReference type="KEGG" id="apln:108736184"/>
<feature type="transmembrane region" description="Helical" evidence="7">
    <location>
        <begin position="967"/>
        <end position="989"/>
    </location>
</feature>
<dbReference type="PANTHER" id="PTHR47767:SF1">
    <property type="entry name" value="ADHESION G PROTEIN-COUPLED RECEPTOR G7"/>
    <property type="match status" value="1"/>
</dbReference>
<evidence type="ECO:0000256" key="1">
    <source>
        <dbReference type="ARBA" id="ARBA00004141"/>
    </source>
</evidence>
<dbReference type="InterPro" id="IPR000203">
    <property type="entry name" value="GPS"/>
</dbReference>
<keyword evidence="2 7" id="KW-0812">Transmembrane</keyword>
<dbReference type="PROSITE" id="PS50221">
    <property type="entry name" value="GAIN_B"/>
    <property type="match status" value="1"/>
</dbReference>
<evidence type="ECO:0000313" key="11">
    <source>
        <dbReference type="RefSeq" id="XP_018324014.1"/>
    </source>
</evidence>
<dbReference type="OrthoDB" id="10037534at2759"/>
<dbReference type="InterPro" id="IPR017981">
    <property type="entry name" value="GPCR_2-like_7TM"/>
</dbReference>
<feature type="transmembrane region" description="Helical" evidence="7">
    <location>
        <begin position="6"/>
        <end position="24"/>
    </location>
</feature>
<evidence type="ECO:0000259" key="8">
    <source>
        <dbReference type="PROSITE" id="PS50221"/>
    </source>
</evidence>
<evidence type="ECO:0000256" key="7">
    <source>
        <dbReference type="SAM" id="Phobius"/>
    </source>
</evidence>
<evidence type="ECO:0000259" key="9">
    <source>
        <dbReference type="PROSITE" id="PS50261"/>
    </source>
</evidence>
<dbReference type="AlphaFoldDB" id="A0A1W4WJB1"/>
<keyword evidence="10" id="KW-1185">Reference proteome</keyword>
<evidence type="ECO:0000313" key="10">
    <source>
        <dbReference type="Proteomes" id="UP000192223"/>
    </source>
</evidence>
<dbReference type="GO" id="GO:0004930">
    <property type="term" value="F:G protein-coupled receptor activity"/>
    <property type="evidence" value="ECO:0007669"/>
    <property type="project" value="InterPro"/>
</dbReference>
<dbReference type="GO" id="GO:0007166">
    <property type="term" value="P:cell surface receptor signaling pathway"/>
    <property type="evidence" value="ECO:0007669"/>
    <property type="project" value="InterPro"/>
</dbReference>
<dbReference type="InterPro" id="IPR046338">
    <property type="entry name" value="GAIN_dom_sf"/>
</dbReference>
<feature type="domain" description="G-protein coupled receptors family 2 profile 2" evidence="9">
    <location>
        <begin position="901"/>
        <end position="1144"/>
    </location>
</feature>
<dbReference type="Gene3D" id="2.60.220.50">
    <property type="match status" value="1"/>
</dbReference>
<accession>A0A1W4WJB1</accession>
<feature type="transmembrane region" description="Helical" evidence="7">
    <location>
        <begin position="1091"/>
        <end position="1114"/>
    </location>
</feature>
<feature type="transmembrane region" description="Helical" evidence="7">
    <location>
        <begin position="903"/>
        <end position="925"/>
    </location>
</feature>
<evidence type="ECO:0000256" key="5">
    <source>
        <dbReference type="ARBA" id="ARBA00023157"/>
    </source>
</evidence>
<dbReference type="PRINTS" id="PR00249">
    <property type="entry name" value="GPCRSECRETIN"/>
</dbReference>
<feature type="transmembrane region" description="Helical" evidence="7">
    <location>
        <begin position="1047"/>
        <end position="1070"/>
    </location>
</feature>
<proteinExistence type="predicted"/>
<feature type="transmembrane region" description="Helical" evidence="7">
    <location>
        <begin position="1009"/>
        <end position="1027"/>
    </location>
</feature>
<feature type="transmembrane region" description="Helical" evidence="7">
    <location>
        <begin position="1120"/>
        <end position="1142"/>
    </location>
</feature>
<dbReference type="PROSITE" id="PS50261">
    <property type="entry name" value="G_PROTEIN_RECEP_F2_4"/>
    <property type="match status" value="1"/>
</dbReference>
<keyword evidence="4 7" id="KW-0472">Membrane</keyword>
<feature type="transmembrane region" description="Helical" evidence="7">
    <location>
        <begin position="937"/>
        <end position="955"/>
    </location>
</feature>
<dbReference type="InterPro" id="IPR057244">
    <property type="entry name" value="GAIN_B"/>
</dbReference>
<dbReference type="RefSeq" id="XP_018324014.1">
    <property type="nucleotide sequence ID" value="XM_018468512.1"/>
</dbReference>
<dbReference type="GeneID" id="108736184"/>
<sequence length="1192" mass="134717">MTIFGSWWTLSVFIVFIVIEIVSVNKENKNSDNYNQNAWTSQKGPNTSISPDTTSVPTKSPCPPGFTFFKSSQELCYILVEDKHPYPPRCPYNNSLAHDYDPFLYEIFKNEVIWVRAFRKIDDVNLAPFVWTEPSERYGQTITNYEYNSVNLFLTNCMTIYNYTLRATNCSENHKALCIYSASPAKISRYCSDKNPGLSCINANLDIDSGNCFCQKAVFGLQTRNDVCDSLAEPRQLYQSLLILGGFPNSDTCWFGLYQMRMGNFLWSSDNSEVSYFLWTTETNFYYSYAAFVFKGNPGWILTPDRGLTCGLCQVSVQGELASVQTYFSTRNVEDTRFLTVVVTNPTEISNYFGRHFALYCFSNMNSNGLFEKITRYVPDVPTDTNQYIYKIFLTNAYPALYWCEGFSHPNMTVIQSKPTIAYYHNNVYRTNYAIHVFVRISINVDPFKTKLHVQATEAIRNMTEKTYIVLAVRPISFIIAGNGYFEIIIHLSTQRNDYSLTEEYDVLQNSLKGIDSQHRYIHNISTLLNSYFCMGSFTYSSGMNLTWPNTTIGSTVIPVELCIQEDGSPVTRTCEGNFTVGGQWSEVSGSCAQNYSYPQSLLELHGLFHNGINEYNRSDEILYTLVQNISNPLMIEFHLISQILNVLIKEHGKYDGLVLLKTVSATLDYDHDLMKKTQLKLNSTDVILNVVDTLTSNPTSSGFSESLILTDNIIIKIQDLSYVRGVALYKKSDFQKAEIITLYANTSEEILYDENVEAAVFIPNATYEELVTYFTDVNITMAVTFFSNHRLFNCDGTSETGNSVPISVIIPGLKSILFSPVIIAFKSNKTTDSCAYWQYGQNRLLNNIKGRWDSENIVTDVNRTRVICQSHHLTHFSVLVLGSSSGNGSIDLSTTDRVALEVITIVGSVLSFSGLLAILLTAVIFKRWRKHNGNTIILNFSVCLTAQMCLTFVADNIDVDGIECFVAAIFLHYFMISEFCWMMVIAFLQYRKFVTVFQQPTPHLIAKVSIIGWLLPLIPVAVVNIVSLGQAYHKNSYGLCYPTNNFYTYGVVLPIGIMVVINVSIFVLIMKNVCSRKVEAYGANGKDMKLQFLLALLLFFLLGLSWAFGLLTALSSKIFFAYLFCITATLQGFVMFIFFIVMNDNARSLWLGLEKICCLKENPDAERKASAHFSTTSISTLSGALDESKIK</sequence>
<dbReference type="Gene3D" id="1.20.1070.10">
    <property type="entry name" value="Rhodopsin 7-helix transmembrane proteins"/>
    <property type="match status" value="1"/>
</dbReference>
<dbReference type="InterPro" id="IPR000832">
    <property type="entry name" value="GPCR_2_secretin-like"/>
</dbReference>
<comment type="subcellular location">
    <subcellularLocation>
        <location evidence="1">Membrane</location>
        <topology evidence="1">Multi-pass membrane protein</topology>
    </subcellularLocation>
</comment>
<dbReference type="GO" id="GO:0016020">
    <property type="term" value="C:membrane"/>
    <property type="evidence" value="ECO:0007669"/>
    <property type="project" value="UniProtKB-SubCell"/>
</dbReference>
<evidence type="ECO:0000256" key="6">
    <source>
        <dbReference type="SAM" id="MobiDB-lite"/>
    </source>
</evidence>
<dbReference type="InterPro" id="IPR053066">
    <property type="entry name" value="ADGR_G7"/>
</dbReference>
<keyword evidence="5" id="KW-1015">Disulfide bond</keyword>
<reference evidence="11" key="1">
    <citation type="submission" date="2025-08" db="UniProtKB">
        <authorList>
            <consortium name="RefSeq"/>
        </authorList>
    </citation>
    <scope>IDENTIFICATION</scope>
    <source>
        <tissue evidence="11">Entire body</tissue>
    </source>
</reference>
<evidence type="ECO:0000256" key="2">
    <source>
        <dbReference type="ARBA" id="ARBA00022692"/>
    </source>
</evidence>
<name>A0A1W4WJB1_AGRPL</name>
<dbReference type="PANTHER" id="PTHR47767">
    <property type="entry name" value="ADHESION G PROTEIN-COUPLED RECEPTOR G7"/>
    <property type="match status" value="1"/>
</dbReference>
<evidence type="ECO:0000256" key="4">
    <source>
        <dbReference type="ARBA" id="ARBA00023136"/>
    </source>
</evidence>
<dbReference type="STRING" id="224129.A0A1W4WJB1"/>
<dbReference type="Pfam" id="PF00002">
    <property type="entry name" value="7tm_2"/>
    <property type="match status" value="1"/>
</dbReference>
<dbReference type="SMART" id="SM00303">
    <property type="entry name" value="GPS"/>
    <property type="match status" value="1"/>
</dbReference>
<dbReference type="Pfam" id="PF01825">
    <property type="entry name" value="GPS"/>
    <property type="match status" value="1"/>
</dbReference>
<gene>
    <name evidence="11" type="primary">LOC108736184</name>
</gene>
<protein>
    <submittedName>
        <fullName evidence="11">Adhesion G-protein coupled receptor G6-like isoform X1</fullName>
    </submittedName>
</protein>
<organism evidence="10 11">
    <name type="scientific">Agrilus planipennis</name>
    <name type="common">Emerald ash borer</name>
    <name type="synonym">Agrilus marcopoli</name>
    <dbReference type="NCBI Taxonomy" id="224129"/>
    <lineage>
        <taxon>Eukaryota</taxon>
        <taxon>Metazoa</taxon>
        <taxon>Ecdysozoa</taxon>
        <taxon>Arthropoda</taxon>
        <taxon>Hexapoda</taxon>
        <taxon>Insecta</taxon>
        <taxon>Pterygota</taxon>
        <taxon>Neoptera</taxon>
        <taxon>Endopterygota</taxon>
        <taxon>Coleoptera</taxon>
        <taxon>Polyphaga</taxon>
        <taxon>Elateriformia</taxon>
        <taxon>Buprestoidea</taxon>
        <taxon>Buprestidae</taxon>
        <taxon>Agrilinae</taxon>
        <taxon>Agrilus</taxon>
    </lineage>
</organism>
<dbReference type="SUPFAM" id="SSF81321">
    <property type="entry name" value="Family A G protein-coupled receptor-like"/>
    <property type="match status" value="1"/>
</dbReference>